<proteinExistence type="predicted"/>
<dbReference type="EMBL" id="KI894018">
    <property type="protein sequence ID" value="OCF29876.1"/>
    <property type="molecule type" value="Genomic_DNA"/>
</dbReference>
<evidence type="ECO:0000313" key="1">
    <source>
        <dbReference type="EMBL" id="OCF29876.1"/>
    </source>
</evidence>
<reference evidence="1" key="2">
    <citation type="submission" date="2014-01" db="EMBL/GenBank/DDBJ databases">
        <title>Evolution of pathogenesis and genome organization in the Tremellales.</title>
        <authorList>
            <person name="Cuomo C."/>
            <person name="Litvintseva A."/>
            <person name="Heitman J."/>
            <person name="Chen Y."/>
            <person name="Sun S."/>
            <person name="Springer D."/>
            <person name="Dromer F."/>
            <person name="Young S."/>
            <person name="Zeng Q."/>
            <person name="Chapman S."/>
            <person name="Gujja S."/>
            <person name="Saif S."/>
            <person name="Birren B."/>
        </authorList>
    </citation>
    <scope>NUCLEOTIDE SEQUENCE</scope>
    <source>
        <strain evidence="1">CBS 10118</strain>
    </source>
</reference>
<dbReference type="OrthoDB" id="10490041at2759"/>
<dbReference type="VEuPathDB" id="FungiDB:I302_01389"/>
<name>A0A1B9GFT6_9TREE</name>
<organism evidence="1">
    <name type="scientific">Kwoniella bestiolae CBS 10118</name>
    <dbReference type="NCBI Taxonomy" id="1296100"/>
    <lineage>
        <taxon>Eukaryota</taxon>
        <taxon>Fungi</taxon>
        <taxon>Dikarya</taxon>
        <taxon>Basidiomycota</taxon>
        <taxon>Agaricomycotina</taxon>
        <taxon>Tremellomycetes</taxon>
        <taxon>Tremellales</taxon>
        <taxon>Cryptococcaceae</taxon>
        <taxon>Kwoniella</taxon>
    </lineage>
</organism>
<sequence length="208" mass="23294">MPRPRSCNTILATARDLKLVGKTNDSAVRQADLELTCPSETCRQKSLISIIGHKYDGRSGSTMVKITSRAILTCPNASCSKSIGIINPLFKPKVKSSKIYRTLTPSDIKEFDISNIGTKLTEDTARIYYRYHDSPTRPGTRETVQTTWQPEGQSAEIDIVPTFLGYRISPSQQEYDGVYTYRTDEGYETCSTLRDVSISGLPEKFTYN</sequence>
<accession>A0A1B9GFT6</accession>
<dbReference type="AlphaFoldDB" id="A0A1B9GFT6"/>
<reference evidence="1" key="1">
    <citation type="submission" date="2013-07" db="EMBL/GenBank/DDBJ databases">
        <title>The Genome Sequence of Cryptococcus bestiolae CBS10118.</title>
        <authorList>
            <consortium name="The Broad Institute Genome Sequencing Platform"/>
            <person name="Cuomo C."/>
            <person name="Litvintseva A."/>
            <person name="Chen Y."/>
            <person name="Heitman J."/>
            <person name="Sun S."/>
            <person name="Springer D."/>
            <person name="Dromer F."/>
            <person name="Young S.K."/>
            <person name="Zeng Q."/>
            <person name="Gargeya S."/>
            <person name="Fitzgerald M."/>
            <person name="Abouelleil A."/>
            <person name="Alvarado L."/>
            <person name="Berlin A.M."/>
            <person name="Chapman S.B."/>
            <person name="Dewar J."/>
            <person name="Goldberg J."/>
            <person name="Griggs A."/>
            <person name="Gujja S."/>
            <person name="Hansen M."/>
            <person name="Howarth C."/>
            <person name="Imamovic A."/>
            <person name="Larimer J."/>
            <person name="McCowan C."/>
            <person name="Murphy C."/>
            <person name="Pearson M."/>
            <person name="Priest M."/>
            <person name="Roberts A."/>
            <person name="Saif S."/>
            <person name="Shea T."/>
            <person name="Sykes S."/>
            <person name="Wortman J."/>
            <person name="Nusbaum C."/>
            <person name="Birren B."/>
        </authorList>
    </citation>
    <scope>NUCLEOTIDE SEQUENCE [LARGE SCALE GENOMIC DNA]</scope>
    <source>
        <strain evidence="1">CBS 10118</strain>
    </source>
</reference>
<protein>
    <submittedName>
        <fullName evidence="1">Uncharacterized protein</fullName>
    </submittedName>
</protein>
<gene>
    <name evidence="1" type="ORF">I302_01389</name>
</gene>